<feature type="transmembrane region" description="Helical" evidence="1">
    <location>
        <begin position="79"/>
        <end position="97"/>
    </location>
</feature>
<accession>A0ABS2ZSL5</accession>
<comment type="caution">
    <text evidence="2">The sequence shown here is derived from an EMBL/GenBank/DDBJ whole genome shotgun (WGS) entry which is preliminary data.</text>
</comment>
<dbReference type="EMBL" id="JAFHKR010000038">
    <property type="protein sequence ID" value="MBN3554270.1"/>
    <property type="molecule type" value="Genomic_DNA"/>
</dbReference>
<reference evidence="2 3" key="1">
    <citation type="submission" date="2021-01" db="EMBL/GenBank/DDBJ databases">
        <title>Genome Sequencing of Type Strains.</title>
        <authorList>
            <person name="Lemaire J.F."/>
            <person name="Inderbitzin P."/>
            <person name="Collins S.B."/>
            <person name="Wespe N."/>
            <person name="Knight-Connoni V."/>
        </authorList>
    </citation>
    <scope>NUCLEOTIDE SEQUENCE [LARGE SCALE GENOMIC DNA]</scope>
    <source>
        <strain evidence="2 3">DSM 23009</strain>
    </source>
</reference>
<gene>
    <name evidence="2" type="ORF">JYA63_08345</name>
</gene>
<feature type="transmembrane region" description="Helical" evidence="1">
    <location>
        <begin position="12"/>
        <end position="32"/>
    </location>
</feature>
<keyword evidence="1" id="KW-1133">Transmembrane helix</keyword>
<keyword evidence="1" id="KW-0472">Membrane</keyword>
<proteinExistence type="predicted"/>
<evidence type="ECO:0000313" key="3">
    <source>
        <dbReference type="Proteomes" id="UP001296923"/>
    </source>
</evidence>
<evidence type="ECO:0000256" key="1">
    <source>
        <dbReference type="SAM" id="Phobius"/>
    </source>
</evidence>
<sequence length="183" mass="20597">MGKSLSRKFLTAFYSSFILAMILGVGTAWNGGNPGISYLIWGSVIFFYAALFMFTYGIIVSSLLEYLFNRLVIQKNLKLTLYIILHGVFGSLVGLVSDNLSSFLIGAIAALIYSCIDVWILNIKKQEKNTKKLLYVSTGCMVLIAVILGLYGSMFNPFSFISAQFWIDAVWWSDFWSVTLYCY</sequence>
<feature type="transmembrane region" description="Helical" evidence="1">
    <location>
        <begin position="133"/>
        <end position="152"/>
    </location>
</feature>
<feature type="transmembrane region" description="Helical" evidence="1">
    <location>
        <begin position="38"/>
        <end position="67"/>
    </location>
</feature>
<name>A0ABS2ZSL5_9BACL</name>
<dbReference type="Proteomes" id="UP001296923">
    <property type="component" value="Unassembled WGS sequence"/>
</dbReference>
<dbReference type="RefSeq" id="WP_205725302.1">
    <property type="nucleotide sequence ID" value="NZ_JAFHKR010000038.1"/>
</dbReference>
<evidence type="ECO:0000313" key="2">
    <source>
        <dbReference type="EMBL" id="MBN3554270.1"/>
    </source>
</evidence>
<keyword evidence="1" id="KW-0812">Transmembrane</keyword>
<feature type="transmembrane region" description="Helical" evidence="1">
    <location>
        <begin position="103"/>
        <end position="121"/>
    </location>
</feature>
<protein>
    <submittedName>
        <fullName evidence="2">Uncharacterized protein</fullName>
    </submittedName>
</protein>
<keyword evidence="3" id="KW-1185">Reference proteome</keyword>
<organism evidence="2 3">
    <name type="scientific">Fictibacillus nanhaiensis</name>
    <dbReference type="NCBI Taxonomy" id="742169"/>
    <lineage>
        <taxon>Bacteria</taxon>
        <taxon>Bacillati</taxon>
        <taxon>Bacillota</taxon>
        <taxon>Bacilli</taxon>
        <taxon>Bacillales</taxon>
        <taxon>Fictibacillaceae</taxon>
        <taxon>Fictibacillus</taxon>
    </lineage>
</organism>